<dbReference type="AlphaFoldDB" id="D8QRU7"/>
<dbReference type="FunFam" id="1.10.730.10:FF:000024">
    <property type="entry name" value="Methionine--tRNA ligase cytoplasmic"/>
    <property type="match status" value="1"/>
</dbReference>
<dbReference type="SUPFAM" id="SSF50249">
    <property type="entry name" value="Nucleic acid-binding proteins"/>
    <property type="match status" value="1"/>
</dbReference>
<dbReference type="PROSITE" id="PS50886">
    <property type="entry name" value="TRBD"/>
    <property type="match status" value="1"/>
</dbReference>
<evidence type="ECO:0000259" key="16">
    <source>
        <dbReference type="PROSITE" id="PS50886"/>
    </source>
</evidence>
<evidence type="ECO:0000256" key="14">
    <source>
        <dbReference type="PROSITE-ProRule" id="PRU00209"/>
    </source>
</evidence>
<dbReference type="InterPro" id="IPR012340">
    <property type="entry name" value="NA-bd_OB-fold"/>
</dbReference>
<keyword evidence="18" id="KW-1185">Reference proteome</keyword>
<evidence type="ECO:0000256" key="8">
    <source>
        <dbReference type="ARBA" id="ARBA00022840"/>
    </source>
</evidence>
<gene>
    <name evidence="17" type="ORF">SELMODRAFT_164891</name>
</gene>
<name>D8QRU7_SELML</name>
<dbReference type="GO" id="GO:0009791">
    <property type="term" value="P:post-embryonic development"/>
    <property type="evidence" value="ECO:0007669"/>
    <property type="project" value="UniProtKB-ARBA"/>
</dbReference>
<dbReference type="PROSITE" id="PS00178">
    <property type="entry name" value="AA_TRNA_LIGASE_I"/>
    <property type="match status" value="1"/>
</dbReference>
<comment type="subcellular location">
    <subcellularLocation>
        <location evidence="1">Cytoplasm</location>
    </subcellularLocation>
</comment>
<dbReference type="InterPro" id="IPR041872">
    <property type="entry name" value="Anticodon_Met"/>
</dbReference>
<dbReference type="Proteomes" id="UP000001514">
    <property type="component" value="Unassembled WGS sequence"/>
</dbReference>
<evidence type="ECO:0000256" key="9">
    <source>
        <dbReference type="ARBA" id="ARBA00022884"/>
    </source>
</evidence>
<dbReference type="GO" id="GO:0017101">
    <property type="term" value="C:aminoacyl-tRNA synthetase multienzyme complex"/>
    <property type="evidence" value="ECO:0000318"/>
    <property type="project" value="GO_Central"/>
</dbReference>
<sequence>MAKLPCAGRRNILVTSALPYVNNVPHLGNIIGSVLSADVFARYGRLRGYNIIYMCGTDEYGTATETKALEEKTSPKEICDKYHDVHKKVYDWFDIRFDKFGRTSSPEQTVICQSIFKKLLAQDRLYEDKINQACRLYCESCQRFLADRFVIGTCPKCGMTARGDQCEKCTHVLNPGELVEPKCKICNSSPHLRETTHLFLDLPKIKNELVDYVEKTSIAGGWSSNSITITNAWIRDGLKGRCITRDLKWGVPVPLPRFEDKVFYVWFDAPIGYISITANYTPEWEQWWKSEDVELFQFMGKDNVTFHTVIFPCTLLGTGERWTMMKTLSATEYLNYEGAKFSKSAGIGVFGNDAQDTNVPVEVWRYYLLSIRPEAADTFFSWADLQAKQNNELLKNLGNFVHRCLSFLAKPEGQGYGSKIPDAPGAEEHALTVKLAEEVSELLQQYVDSMEKTKLKNGLKVAMSISSLGNSYLQESEFWRLYKEDRPSCNIVVRTAIGLVKILATILEPFMPSFSKKVASQLGLDLSDLSLIDADVEAFRTPWVLLRDGHVIGQPDTIFFEMSDEEVQAYRKRFAGSQAERACSEEAAKKADVKAKADIKTKADAKPKKKNATVNAADVKTPVDIRLADIRVGRIVKVAKHPNADSLYVEEIDVGEDTPRTVVSGLVKFIPLEEMENRRVCVICNLKPAKMRGVLSQAMVLAASNKEETKVELVEPPEGAVIGERVTCPGYEGDADAVLKPKDWAVVQPDLQTSSELIAVYKGAPFSTTGGVCKVASLASGSIK</sequence>
<dbReference type="Pfam" id="PF19303">
    <property type="entry name" value="Anticodon_3"/>
    <property type="match status" value="1"/>
</dbReference>
<dbReference type="Gene3D" id="2.20.28.20">
    <property type="entry name" value="Methionyl-tRNA synthetase, Zn-domain"/>
    <property type="match status" value="1"/>
</dbReference>
<dbReference type="CDD" id="cd02799">
    <property type="entry name" value="tRNA_bind_EMAP-II_like"/>
    <property type="match status" value="1"/>
</dbReference>
<keyword evidence="5 14" id="KW-0820">tRNA-binding</keyword>
<dbReference type="PANTHER" id="PTHR45765:SF1">
    <property type="entry name" value="METHIONINE--TRNA LIGASE, CYTOPLASMIC"/>
    <property type="match status" value="1"/>
</dbReference>
<evidence type="ECO:0000256" key="2">
    <source>
        <dbReference type="ARBA" id="ARBA00005594"/>
    </source>
</evidence>
<dbReference type="Pfam" id="PF09334">
    <property type="entry name" value="tRNA-synt_1g"/>
    <property type="match status" value="1"/>
</dbReference>
<dbReference type="InterPro" id="IPR023458">
    <property type="entry name" value="Met-tRNA_ligase_1"/>
</dbReference>
<dbReference type="Gene3D" id="2.40.50.140">
    <property type="entry name" value="Nucleic acid-binding proteins"/>
    <property type="match status" value="1"/>
</dbReference>
<keyword evidence="4" id="KW-0963">Cytoplasm</keyword>
<dbReference type="PANTHER" id="PTHR45765">
    <property type="entry name" value="METHIONINE--TRNA LIGASE"/>
    <property type="match status" value="1"/>
</dbReference>
<evidence type="ECO:0000313" key="17">
    <source>
        <dbReference type="EMBL" id="EFJ36832.1"/>
    </source>
</evidence>
<dbReference type="GO" id="GO:0006431">
    <property type="term" value="P:methionyl-tRNA aminoacylation"/>
    <property type="evidence" value="ECO:0000318"/>
    <property type="project" value="GO_Central"/>
</dbReference>
<dbReference type="Gene3D" id="1.10.730.10">
    <property type="entry name" value="Isoleucyl-tRNA Synthetase, Domain 1"/>
    <property type="match status" value="1"/>
</dbReference>
<comment type="catalytic activity">
    <reaction evidence="13">
        <text>tRNA(Met) + L-methionine + ATP = L-methionyl-tRNA(Met) + AMP + diphosphate</text>
        <dbReference type="Rhea" id="RHEA:13481"/>
        <dbReference type="Rhea" id="RHEA-COMP:9667"/>
        <dbReference type="Rhea" id="RHEA-COMP:9698"/>
        <dbReference type="ChEBI" id="CHEBI:30616"/>
        <dbReference type="ChEBI" id="CHEBI:33019"/>
        <dbReference type="ChEBI" id="CHEBI:57844"/>
        <dbReference type="ChEBI" id="CHEBI:78442"/>
        <dbReference type="ChEBI" id="CHEBI:78530"/>
        <dbReference type="ChEBI" id="CHEBI:456215"/>
        <dbReference type="EC" id="6.1.1.10"/>
    </reaction>
</comment>
<keyword evidence="7 15" id="KW-0547">Nucleotide-binding</keyword>
<dbReference type="CDD" id="cd07957">
    <property type="entry name" value="Anticodon_Ia_Met"/>
    <property type="match status" value="1"/>
</dbReference>
<dbReference type="InterPro" id="IPR033911">
    <property type="entry name" value="MetRS_core"/>
</dbReference>
<dbReference type="InterPro" id="IPR009080">
    <property type="entry name" value="tRNAsynth_Ia_anticodon-bd"/>
</dbReference>
<dbReference type="NCBIfam" id="NF001100">
    <property type="entry name" value="PRK00133.1"/>
    <property type="match status" value="1"/>
</dbReference>
<dbReference type="CDD" id="cd00814">
    <property type="entry name" value="MetRS_core"/>
    <property type="match status" value="1"/>
</dbReference>
<dbReference type="SUPFAM" id="SSF52374">
    <property type="entry name" value="Nucleotidylyl transferase"/>
    <property type="match status" value="1"/>
</dbReference>
<accession>D8QRU7</accession>
<dbReference type="GO" id="GO:0048608">
    <property type="term" value="P:reproductive structure development"/>
    <property type="evidence" value="ECO:0007669"/>
    <property type="project" value="UniProtKB-ARBA"/>
</dbReference>
<dbReference type="eggNOG" id="KOG2241">
    <property type="taxonomic scope" value="Eukaryota"/>
</dbReference>
<dbReference type="InterPro" id="IPR002547">
    <property type="entry name" value="tRNA-bd_dom"/>
</dbReference>
<dbReference type="GO" id="GO:0004825">
    <property type="term" value="F:methionine-tRNA ligase activity"/>
    <property type="evidence" value="ECO:0000318"/>
    <property type="project" value="GO_Central"/>
</dbReference>
<dbReference type="InterPro" id="IPR029038">
    <property type="entry name" value="MetRS_Zn"/>
</dbReference>
<dbReference type="HOGENOM" id="CLU_009710_1_0_1"/>
<dbReference type="EC" id="6.1.1.10" evidence="3"/>
<dbReference type="eggNOG" id="KOG1247">
    <property type="taxonomic scope" value="Eukaryota"/>
</dbReference>
<keyword evidence="8 15" id="KW-0067">ATP-binding</keyword>
<evidence type="ECO:0000313" key="18">
    <source>
        <dbReference type="Proteomes" id="UP000001514"/>
    </source>
</evidence>
<dbReference type="InterPro" id="IPR001412">
    <property type="entry name" value="aa-tRNA-synth_I_CS"/>
</dbReference>
<dbReference type="SUPFAM" id="SSF47323">
    <property type="entry name" value="Anticodon-binding domain of a subclass of class I aminoacyl-tRNA synthetases"/>
    <property type="match status" value="1"/>
</dbReference>
<keyword evidence="10 15" id="KW-0648">Protein biosynthesis</keyword>
<reference evidence="17 18" key="1">
    <citation type="journal article" date="2011" name="Science">
        <title>The Selaginella genome identifies genetic changes associated with the evolution of vascular plants.</title>
        <authorList>
            <person name="Banks J.A."/>
            <person name="Nishiyama T."/>
            <person name="Hasebe M."/>
            <person name="Bowman J.L."/>
            <person name="Gribskov M."/>
            <person name="dePamphilis C."/>
            <person name="Albert V.A."/>
            <person name="Aono N."/>
            <person name="Aoyama T."/>
            <person name="Ambrose B.A."/>
            <person name="Ashton N.W."/>
            <person name="Axtell M.J."/>
            <person name="Barker E."/>
            <person name="Barker M.S."/>
            <person name="Bennetzen J.L."/>
            <person name="Bonawitz N.D."/>
            <person name="Chapple C."/>
            <person name="Cheng C."/>
            <person name="Correa L.G."/>
            <person name="Dacre M."/>
            <person name="DeBarry J."/>
            <person name="Dreyer I."/>
            <person name="Elias M."/>
            <person name="Engstrom E.M."/>
            <person name="Estelle M."/>
            <person name="Feng L."/>
            <person name="Finet C."/>
            <person name="Floyd S.K."/>
            <person name="Frommer W.B."/>
            <person name="Fujita T."/>
            <person name="Gramzow L."/>
            <person name="Gutensohn M."/>
            <person name="Harholt J."/>
            <person name="Hattori M."/>
            <person name="Heyl A."/>
            <person name="Hirai T."/>
            <person name="Hiwatashi Y."/>
            <person name="Ishikawa M."/>
            <person name="Iwata M."/>
            <person name="Karol K.G."/>
            <person name="Koehler B."/>
            <person name="Kolukisaoglu U."/>
            <person name="Kubo M."/>
            <person name="Kurata T."/>
            <person name="Lalonde S."/>
            <person name="Li K."/>
            <person name="Li Y."/>
            <person name="Litt A."/>
            <person name="Lyons E."/>
            <person name="Manning G."/>
            <person name="Maruyama T."/>
            <person name="Michael T.P."/>
            <person name="Mikami K."/>
            <person name="Miyazaki S."/>
            <person name="Morinaga S."/>
            <person name="Murata T."/>
            <person name="Mueller-Roeber B."/>
            <person name="Nelson D.R."/>
            <person name="Obara M."/>
            <person name="Oguri Y."/>
            <person name="Olmstead R.G."/>
            <person name="Onodera N."/>
            <person name="Petersen B.L."/>
            <person name="Pils B."/>
            <person name="Prigge M."/>
            <person name="Rensing S.A."/>
            <person name="Riano-Pachon D.M."/>
            <person name="Roberts A.W."/>
            <person name="Sato Y."/>
            <person name="Scheller H.V."/>
            <person name="Schulz B."/>
            <person name="Schulz C."/>
            <person name="Shakirov E.V."/>
            <person name="Shibagaki N."/>
            <person name="Shinohara N."/>
            <person name="Shippen D.E."/>
            <person name="Soerensen I."/>
            <person name="Sotooka R."/>
            <person name="Sugimoto N."/>
            <person name="Sugita M."/>
            <person name="Sumikawa N."/>
            <person name="Tanurdzic M."/>
            <person name="Theissen G."/>
            <person name="Ulvskov P."/>
            <person name="Wakazuki S."/>
            <person name="Weng J.K."/>
            <person name="Willats W.W."/>
            <person name="Wipf D."/>
            <person name="Wolf P.G."/>
            <person name="Yang L."/>
            <person name="Zimmer A.D."/>
            <person name="Zhu Q."/>
            <person name="Mitros T."/>
            <person name="Hellsten U."/>
            <person name="Loque D."/>
            <person name="Otillar R."/>
            <person name="Salamov A."/>
            <person name="Schmutz J."/>
            <person name="Shapiro H."/>
            <person name="Lindquist E."/>
            <person name="Lucas S."/>
            <person name="Rokhsar D."/>
            <person name="Grigoriev I.V."/>
        </authorList>
    </citation>
    <scope>NUCLEOTIDE SEQUENCE [LARGE SCALE GENOMIC DNA]</scope>
</reference>
<dbReference type="GO" id="GO:0005829">
    <property type="term" value="C:cytosol"/>
    <property type="evidence" value="ECO:0000318"/>
    <property type="project" value="GO_Central"/>
</dbReference>
<evidence type="ECO:0000256" key="4">
    <source>
        <dbReference type="ARBA" id="ARBA00022490"/>
    </source>
</evidence>
<feature type="domain" description="TRNA-binding" evidence="16">
    <location>
        <begin position="624"/>
        <end position="727"/>
    </location>
</feature>
<evidence type="ECO:0000256" key="6">
    <source>
        <dbReference type="ARBA" id="ARBA00022598"/>
    </source>
</evidence>
<evidence type="ECO:0000256" key="10">
    <source>
        <dbReference type="ARBA" id="ARBA00022917"/>
    </source>
</evidence>
<dbReference type="STRING" id="88036.D8QRU7"/>
<evidence type="ECO:0000256" key="12">
    <source>
        <dbReference type="ARBA" id="ARBA00030904"/>
    </source>
</evidence>
<dbReference type="PRINTS" id="PR01041">
    <property type="entry name" value="TRNASYNTHMET"/>
</dbReference>
<keyword evidence="9 14" id="KW-0694">RNA-binding</keyword>
<dbReference type="Pfam" id="PF01588">
    <property type="entry name" value="tRNA_bind"/>
    <property type="match status" value="1"/>
</dbReference>
<proteinExistence type="inferred from homology"/>
<evidence type="ECO:0000256" key="11">
    <source>
        <dbReference type="ARBA" id="ARBA00023146"/>
    </source>
</evidence>
<dbReference type="InterPro" id="IPR015413">
    <property type="entry name" value="Methionyl/Leucyl_tRNA_Synth"/>
</dbReference>
<evidence type="ECO:0000256" key="1">
    <source>
        <dbReference type="ARBA" id="ARBA00004496"/>
    </source>
</evidence>
<keyword evidence="6 15" id="KW-0436">Ligase</keyword>
<dbReference type="KEGG" id="smo:SELMODRAFT_164891"/>
<evidence type="ECO:0000256" key="7">
    <source>
        <dbReference type="ARBA" id="ARBA00022741"/>
    </source>
</evidence>
<organism evidence="18">
    <name type="scientific">Selaginella moellendorffii</name>
    <name type="common">Spikemoss</name>
    <dbReference type="NCBI Taxonomy" id="88036"/>
    <lineage>
        <taxon>Eukaryota</taxon>
        <taxon>Viridiplantae</taxon>
        <taxon>Streptophyta</taxon>
        <taxon>Embryophyta</taxon>
        <taxon>Tracheophyta</taxon>
        <taxon>Lycopodiopsida</taxon>
        <taxon>Selaginellales</taxon>
        <taxon>Selaginellaceae</taxon>
        <taxon>Selaginella</taxon>
    </lineage>
</organism>
<dbReference type="Gene3D" id="3.40.50.620">
    <property type="entry name" value="HUPs"/>
    <property type="match status" value="1"/>
</dbReference>
<dbReference type="OMA" id="YMRMAGH"/>
<evidence type="ECO:0000256" key="3">
    <source>
        <dbReference type="ARBA" id="ARBA00012838"/>
    </source>
</evidence>
<comment type="similarity">
    <text evidence="2 15">Belongs to the class-I aminoacyl-tRNA synthetase family.</text>
</comment>
<dbReference type="FunCoup" id="D8QRU7">
    <property type="interactions" value="5283"/>
</dbReference>
<evidence type="ECO:0000256" key="13">
    <source>
        <dbReference type="ARBA" id="ARBA00047364"/>
    </source>
</evidence>
<dbReference type="EMBL" id="GL377566">
    <property type="protein sequence ID" value="EFJ36832.1"/>
    <property type="molecule type" value="Genomic_DNA"/>
</dbReference>
<dbReference type="GO" id="GO:0000049">
    <property type="term" value="F:tRNA binding"/>
    <property type="evidence" value="ECO:0007669"/>
    <property type="project" value="UniProtKB-UniRule"/>
</dbReference>
<dbReference type="Gramene" id="EFJ36832">
    <property type="protein sequence ID" value="EFJ36832"/>
    <property type="gene ID" value="SELMODRAFT_164891"/>
</dbReference>
<dbReference type="InterPro" id="IPR014729">
    <property type="entry name" value="Rossmann-like_a/b/a_fold"/>
</dbReference>
<dbReference type="NCBIfam" id="TIGR00398">
    <property type="entry name" value="metG"/>
    <property type="match status" value="1"/>
</dbReference>
<dbReference type="InterPro" id="IPR014758">
    <property type="entry name" value="Met-tRNA_synth"/>
</dbReference>
<dbReference type="FunFam" id="2.40.50.140:FF:000047">
    <property type="entry name" value="tyrosine--tRNA ligase, cytoplasmic isoform X2"/>
    <property type="match status" value="1"/>
</dbReference>
<evidence type="ECO:0000256" key="5">
    <source>
        <dbReference type="ARBA" id="ARBA00022555"/>
    </source>
</evidence>
<dbReference type="FunFam" id="2.20.28.20:FF:000001">
    <property type="entry name" value="Methionine--tRNA ligase"/>
    <property type="match status" value="1"/>
</dbReference>
<dbReference type="InParanoid" id="D8QRU7"/>
<protein>
    <recommendedName>
        <fullName evidence="3">methionine--tRNA ligase</fullName>
        <ecNumber evidence="3">6.1.1.10</ecNumber>
    </recommendedName>
    <alternativeName>
        <fullName evidence="12">Methionyl-tRNA synthetase</fullName>
    </alternativeName>
</protein>
<keyword evidence="11 15" id="KW-0030">Aminoacyl-tRNA synthetase</keyword>
<dbReference type="SUPFAM" id="SSF57770">
    <property type="entry name" value="Methionyl-tRNA synthetase (MetRS), Zn-domain"/>
    <property type="match status" value="1"/>
</dbReference>
<dbReference type="GO" id="GO:0005524">
    <property type="term" value="F:ATP binding"/>
    <property type="evidence" value="ECO:0007669"/>
    <property type="project" value="UniProtKB-KW"/>
</dbReference>
<evidence type="ECO:0000256" key="15">
    <source>
        <dbReference type="RuleBase" id="RU363039"/>
    </source>
</evidence>